<evidence type="ECO:0000256" key="2">
    <source>
        <dbReference type="ARBA" id="ARBA00008164"/>
    </source>
</evidence>
<dbReference type="InterPro" id="IPR036013">
    <property type="entry name" value="Band_7/SPFH_dom_sf"/>
</dbReference>
<dbReference type="SUPFAM" id="SSF117892">
    <property type="entry name" value="Band 7/SPFH domain"/>
    <property type="match status" value="1"/>
</dbReference>
<dbReference type="Pfam" id="PF16200">
    <property type="entry name" value="Band_7_C"/>
    <property type="match status" value="1"/>
</dbReference>
<comment type="subcellular location">
    <subcellularLocation>
        <location evidence="1">Mitochondrion</location>
    </subcellularLocation>
</comment>
<reference evidence="6 7" key="1">
    <citation type="journal article" date="2019" name="Genome Biol. Evol.">
        <title>Insights into the evolution of the New World diploid cottons (Gossypium, subgenus Houzingenia) based on genome sequencing.</title>
        <authorList>
            <person name="Grover C.E."/>
            <person name="Arick M.A. 2nd"/>
            <person name="Thrash A."/>
            <person name="Conover J.L."/>
            <person name="Sanders W.S."/>
            <person name="Peterson D.G."/>
            <person name="Frelichowski J.E."/>
            <person name="Scheffler J.A."/>
            <person name="Scheffler B.E."/>
            <person name="Wendel J.F."/>
        </authorList>
    </citation>
    <scope>NUCLEOTIDE SEQUENCE [LARGE SCALE GENOMIC DNA]</scope>
    <source>
        <strain evidence="6">1</strain>
        <tissue evidence="6">Leaf</tissue>
    </source>
</reference>
<feature type="compositionally biased region" description="Basic and acidic residues" evidence="4">
    <location>
        <begin position="174"/>
        <end position="192"/>
    </location>
</feature>
<organism evidence="6 7">
    <name type="scientific">Gossypium schwendimanii</name>
    <name type="common">Cotton</name>
    <dbReference type="NCBI Taxonomy" id="34291"/>
    <lineage>
        <taxon>Eukaryota</taxon>
        <taxon>Viridiplantae</taxon>
        <taxon>Streptophyta</taxon>
        <taxon>Embryophyta</taxon>
        <taxon>Tracheophyta</taxon>
        <taxon>Spermatophyta</taxon>
        <taxon>Magnoliopsida</taxon>
        <taxon>eudicotyledons</taxon>
        <taxon>Gunneridae</taxon>
        <taxon>Pentapetalae</taxon>
        <taxon>rosids</taxon>
        <taxon>malvids</taxon>
        <taxon>Malvales</taxon>
        <taxon>Malvaceae</taxon>
        <taxon>Malvoideae</taxon>
        <taxon>Gossypium</taxon>
    </lineage>
</organism>
<dbReference type="InterPro" id="IPR001972">
    <property type="entry name" value="Stomatin_HflK_fam"/>
</dbReference>
<dbReference type="PANTHER" id="PTHR31558">
    <property type="entry name" value="CW14 PROTEIN"/>
    <property type="match status" value="1"/>
</dbReference>
<protein>
    <recommendedName>
        <fullName evidence="5">Band 7 domain-containing protein</fullName>
    </recommendedName>
</protein>
<dbReference type="PANTHER" id="PTHR31558:SF16">
    <property type="entry name" value="FAMILY PROTEIN, PUTATIVE (DUF1336)-RELATED"/>
    <property type="match status" value="1"/>
</dbReference>
<gene>
    <name evidence="6" type="ORF">Goshw_003692</name>
</gene>
<keyword evidence="7" id="KW-1185">Reference proteome</keyword>
<accession>A0A7J9LJZ9</accession>
<evidence type="ECO:0000313" key="6">
    <source>
        <dbReference type="EMBL" id="MBA0859142.1"/>
    </source>
</evidence>
<evidence type="ECO:0000256" key="4">
    <source>
        <dbReference type="SAM" id="MobiDB-lite"/>
    </source>
</evidence>
<dbReference type="SMART" id="SM00244">
    <property type="entry name" value="PHB"/>
    <property type="match status" value="1"/>
</dbReference>
<feature type="region of interest" description="Disordered" evidence="4">
    <location>
        <begin position="174"/>
        <end position="199"/>
    </location>
</feature>
<dbReference type="InterPro" id="IPR009769">
    <property type="entry name" value="EDR2_C"/>
</dbReference>
<dbReference type="Pfam" id="PF01145">
    <property type="entry name" value="Band_7"/>
    <property type="match status" value="1"/>
</dbReference>
<evidence type="ECO:0000313" key="7">
    <source>
        <dbReference type="Proteomes" id="UP000593576"/>
    </source>
</evidence>
<sequence length="738" mass="83265">MGSCVSAPAERIKNLRRPRRRFRKHRGKVSCSITDGTKKRNSDARVTDIAVSEYLHIENGATTTRRRSEIPTKRILSFGPCALDFSIYQYWKSKLTKRSFFFAVACQEDLWFDSVSILESDSDDDFLSIHGDGFPSVSNAIGNISSGQLLQYESSTCFMDGKCKNEEYHEGYLKTDGGKMSKDEPKETDRLSHISSQGNELSRFGKADEMGNRKKKLLGHPYGSFKGLKEDRRNSEEKNLRPGLSRMIPSVSFNEKILTSGLAPQSQRRKSAVFRLSFKRRSYDAEDKLEDCASKRFLYRPKAGYIIPCSKDEKASQGCWSDIPPSTFKLRGETYFKDKRKCPARHFSPYTPIGVDLFICPTKINHIAQHIELPNVKANGKVPPLLIVNIQLPTYPAAMFLGDSDGEGMSLVLYFKVSENFDGLISPQYQESIKKLVDDEMEKVRGFAKDSTVPFRERLKILAGLVNPDDLNLSSTEKKLVNAYNEKPVLSRPQHNFYKGSNYFEIDLDIHRFSYISRKGLESFRDRLKNGILDLGLTIQIGGNLYQKVSIVDKIKYVHWLKEQAIAISDQTTKTKDYVPIAFDGLLYVRIVDPLLAPYGIEDPIFAVIQLEQTTMRTKLGKITLDKTFEECDALNKNILDAIDNWPFRLNRALAKAEAILANARATAKAIREVAVAIGSSWVKEATVRVVEQKIEAFSVIAKESTTTLLPNDVANPAGMMAQALGSYRGMIKRNSCK</sequence>
<keyword evidence="3" id="KW-0496">Mitochondrion</keyword>
<evidence type="ECO:0000256" key="3">
    <source>
        <dbReference type="ARBA" id="ARBA00023128"/>
    </source>
</evidence>
<dbReference type="Gene3D" id="3.30.479.30">
    <property type="entry name" value="Band 7 domain"/>
    <property type="match status" value="1"/>
</dbReference>
<dbReference type="OrthoDB" id="9970435at2759"/>
<dbReference type="Pfam" id="PF07059">
    <property type="entry name" value="EDR2_C"/>
    <property type="match status" value="1"/>
</dbReference>
<dbReference type="Proteomes" id="UP000593576">
    <property type="component" value="Unassembled WGS sequence"/>
</dbReference>
<dbReference type="InterPro" id="IPR032435">
    <property type="entry name" value="STML2-like_C"/>
</dbReference>
<dbReference type="InterPro" id="IPR001107">
    <property type="entry name" value="Band_7"/>
</dbReference>
<dbReference type="GO" id="GO:0005739">
    <property type="term" value="C:mitochondrion"/>
    <property type="evidence" value="ECO:0007669"/>
    <property type="project" value="UniProtKB-SubCell"/>
</dbReference>
<dbReference type="AlphaFoldDB" id="A0A7J9LJZ9"/>
<comment type="caution">
    <text evidence="6">The sequence shown here is derived from an EMBL/GenBank/DDBJ whole genome shotgun (WGS) entry which is preliminary data.</text>
</comment>
<comment type="similarity">
    <text evidence="2">Belongs to the band 7/mec-2 family.</text>
</comment>
<evidence type="ECO:0000256" key="1">
    <source>
        <dbReference type="ARBA" id="ARBA00004173"/>
    </source>
</evidence>
<dbReference type="PRINTS" id="PR00721">
    <property type="entry name" value="STOMATIN"/>
</dbReference>
<evidence type="ECO:0000259" key="5">
    <source>
        <dbReference type="SMART" id="SM00244"/>
    </source>
</evidence>
<proteinExistence type="inferred from homology"/>
<dbReference type="CDD" id="cd08829">
    <property type="entry name" value="SPFH_paraslipin"/>
    <property type="match status" value="1"/>
</dbReference>
<dbReference type="GO" id="GO:0016020">
    <property type="term" value="C:membrane"/>
    <property type="evidence" value="ECO:0007669"/>
    <property type="project" value="InterPro"/>
</dbReference>
<name>A0A7J9LJZ9_GOSSC</name>
<feature type="domain" description="Band 7" evidence="5">
    <location>
        <begin position="513"/>
        <end position="671"/>
    </location>
</feature>
<dbReference type="EMBL" id="JABFAF010000007">
    <property type="protein sequence ID" value="MBA0859142.1"/>
    <property type="molecule type" value="Genomic_DNA"/>
</dbReference>